<gene>
    <name evidence="1" type="ORF">YH65_02565</name>
</gene>
<dbReference type="OrthoDB" id="5373157at2"/>
<accession>A0A7U4RQ57</accession>
<evidence type="ECO:0008006" key="3">
    <source>
        <dbReference type="Google" id="ProtNLM"/>
    </source>
</evidence>
<dbReference type="Proteomes" id="UP000034444">
    <property type="component" value="Chromosome"/>
</dbReference>
<evidence type="ECO:0000313" key="1">
    <source>
        <dbReference type="EMBL" id="AKF24401.1"/>
    </source>
</evidence>
<keyword evidence="2" id="KW-1185">Reference proteome</keyword>
<dbReference type="AlphaFoldDB" id="A0A7U4RQ57"/>
<dbReference type="RefSeq" id="WP_046550499.1">
    <property type="nucleotide sequence ID" value="NZ_CP011308.1"/>
</dbReference>
<proteinExistence type="predicted"/>
<protein>
    <recommendedName>
        <fullName evidence="3">DUF721 domain-containing protein</fullName>
    </recommendedName>
</protein>
<name>A0A7U4RQ57_9BACT</name>
<organism evidence="1 2">
    <name type="scientific">Sulfurovum lithotrophicum</name>
    <dbReference type="NCBI Taxonomy" id="206403"/>
    <lineage>
        <taxon>Bacteria</taxon>
        <taxon>Pseudomonadati</taxon>
        <taxon>Campylobacterota</taxon>
        <taxon>Epsilonproteobacteria</taxon>
        <taxon>Campylobacterales</taxon>
        <taxon>Sulfurovaceae</taxon>
        <taxon>Sulfurovum</taxon>
    </lineage>
</organism>
<dbReference type="Pfam" id="PF05258">
    <property type="entry name" value="DciA"/>
    <property type="match status" value="1"/>
</dbReference>
<evidence type="ECO:0000313" key="2">
    <source>
        <dbReference type="Proteomes" id="UP000034444"/>
    </source>
</evidence>
<reference evidence="1 2" key="1">
    <citation type="submission" date="2015-04" db="EMBL/GenBank/DDBJ databases">
        <title>Complete genome sequence of Sulfurovum lithotrophicum ATCC BAA-797T.</title>
        <authorList>
            <person name="Ahn J."/>
            <person name="Park G."/>
            <person name="Jeon W."/>
            <person name="Jang Y."/>
            <person name="Jang M."/>
            <person name="Lee H."/>
            <person name="Lee H."/>
        </authorList>
    </citation>
    <scope>NUCLEOTIDE SEQUENCE [LARGE SCALE GENOMIC DNA]</scope>
    <source>
        <strain evidence="2">ATCC BAA-797 / 42BKT</strain>
    </source>
</reference>
<dbReference type="InterPro" id="IPR007922">
    <property type="entry name" value="DciA-like"/>
</dbReference>
<sequence>MKKVSAILSHLTNQPQFRSLKQHACYKKYISLLGAKWQKAIAFVYIQNDTLFVAVTHPGFKMELNYNKDILKGVLTQLASHDKSCEMLQQAGKIVIFHSKYRSAMTEETDNATVPYYNELASADFIIESQDEELKEKFETIKKRIKTQREAEQS</sequence>
<reference evidence="2" key="2">
    <citation type="journal article" date="2017" name="Stand. Genomic Sci.">
        <title>Complete genome sequence of the sulfur-oxidizing chemolithoautotrophic Sulfurovum lithotrophicum 42BKTT.</title>
        <authorList>
            <person name="Jeon W."/>
            <person name="Priscilla L."/>
            <person name="Park G."/>
            <person name="Lee H."/>
            <person name="Lee N."/>
            <person name="Lee D."/>
            <person name="Kwon H."/>
            <person name="Ahn I."/>
            <person name="Lee C."/>
            <person name="Lee H."/>
            <person name="Ahn J."/>
        </authorList>
    </citation>
    <scope>NUCLEOTIDE SEQUENCE [LARGE SCALE GENOMIC DNA]</scope>
    <source>
        <strain evidence="2">ATCC BAA-797 / 42BKT</strain>
    </source>
</reference>
<dbReference type="KEGG" id="slh:YH65_02565"/>
<dbReference type="EMBL" id="CP011308">
    <property type="protein sequence ID" value="AKF24401.1"/>
    <property type="molecule type" value="Genomic_DNA"/>
</dbReference>